<sequence>MCLRQTNIKKASHLIANTSGVGWGGVENTMSSIQVRVIRVALDGSGDYNKVQEAIDSVPLSNRTRTVIQVAPGLYKEPLYVPKTKNLITIAAYCPETTVISWNNTATAIIHHQASRVIGTGTFGCGSLIIEGEDLIAENITFENSAPQGSGQAVAVRVTADRCAFYNCRFLGWQVSCIHENLPFLYLLARFFLGNQVKGEANTTQKTRDLRGSPRDRVRP</sequence>
<accession>A0ABR2LHP8</accession>
<organism evidence="7 8">
    <name type="scientific">Platanthera guangdongensis</name>
    <dbReference type="NCBI Taxonomy" id="2320717"/>
    <lineage>
        <taxon>Eukaryota</taxon>
        <taxon>Viridiplantae</taxon>
        <taxon>Streptophyta</taxon>
        <taxon>Embryophyta</taxon>
        <taxon>Tracheophyta</taxon>
        <taxon>Spermatophyta</taxon>
        <taxon>Magnoliopsida</taxon>
        <taxon>Liliopsida</taxon>
        <taxon>Asparagales</taxon>
        <taxon>Orchidaceae</taxon>
        <taxon>Orchidoideae</taxon>
        <taxon>Orchideae</taxon>
        <taxon>Orchidinae</taxon>
        <taxon>Platanthera</taxon>
    </lineage>
</organism>
<dbReference type="InterPro" id="IPR011050">
    <property type="entry name" value="Pectin_lyase_fold/virulence"/>
</dbReference>
<keyword evidence="8" id="KW-1185">Reference proteome</keyword>
<dbReference type="Proteomes" id="UP001412067">
    <property type="component" value="Unassembled WGS sequence"/>
</dbReference>
<protein>
    <recommendedName>
        <fullName evidence="3">pectinesterase</fullName>
        <ecNumber evidence="3">3.1.1.11</ecNumber>
    </recommendedName>
</protein>
<dbReference type="Gene3D" id="2.160.20.10">
    <property type="entry name" value="Single-stranded right-handed beta-helix, Pectin lyase-like"/>
    <property type="match status" value="1"/>
</dbReference>
<gene>
    <name evidence="7" type="primary">PME31</name>
    <name evidence="7" type="ORF">KSP40_PGU008427</name>
</gene>
<evidence type="ECO:0000256" key="3">
    <source>
        <dbReference type="ARBA" id="ARBA00013229"/>
    </source>
</evidence>
<dbReference type="PANTHER" id="PTHR31321:SF12">
    <property type="entry name" value="PECTINESTERASE 31"/>
    <property type="match status" value="1"/>
</dbReference>
<evidence type="ECO:0000313" key="8">
    <source>
        <dbReference type="Proteomes" id="UP001412067"/>
    </source>
</evidence>
<dbReference type="EC" id="3.1.1.11" evidence="3"/>
<feature type="domain" description="Pectinesterase catalytic" evidence="6">
    <location>
        <begin position="38"/>
        <end position="175"/>
    </location>
</feature>
<evidence type="ECO:0000313" key="7">
    <source>
        <dbReference type="EMBL" id="KAK8941678.1"/>
    </source>
</evidence>
<evidence type="ECO:0000259" key="6">
    <source>
        <dbReference type="Pfam" id="PF01095"/>
    </source>
</evidence>
<evidence type="ECO:0000256" key="1">
    <source>
        <dbReference type="ARBA" id="ARBA00005184"/>
    </source>
</evidence>
<reference evidence="7 8" key="1">
    <citation type="journal article" date="2022" name="Nat. Plants">
        <title>Genomes of leafy and leafless Platanthera orchids illuminate the evolution of mycoheterotrophy.</title>
        <authorList>
            <person name="Li M.H."/>
            <person name="Liu K.W."/>
            <person name="Li Z."/>
            <person name="Lu H.C."/>
            <person name="Ye Q.L."/>
            <person name="Zhang D."/>
            <person name="Wang J.Y."/>
            <person name="Li Y.F."/>
            <person name="Zhong Z.M."/>
            <person name="Liu X."/>
            <person name="Yu X."/>
            <person name="Liu D.K."/>
            <person name="Tu X.D."/>
            <person name="Liu B."/>
            <person name="Hao Y."/>
            <person name="Liao X.Y."/>
            <person name="Jiang Y.T."/>
            <person name="Sun W.H."/>
            <person name="Chen J."/>
            <person name="Chen Y.Q."/>
            <person name="Ai Y."/>
            <person name="Zhai J.W."/>
            <person name="Wu S.S."/>
            <person name="Zhou Z."/>
            <person name="Hsiao Y.Y."/>
            <person name="Wu W.L."/>
            <person name="Chen Y.Y."/>
            <person name="Lin Y.F."/>
            <person name="Hsu J.L."/>
            <person name="Li C.Y."/>
            <person name="Wang Z.W."/>
            <person name="Zhao X."/>
            <person name="Zhong W.Y."/>
            <person name="Ma X.K."/>
            <person name="Ma L."/>
            <person name="Huang J."/>
            <person name="Chen G.Z."/>
            <person name="Huang M.Z."/>
            <person name="Huang L."/>
            <person name="Peng D.H."/>
            <person name="Luo Y.B."/>
            <person name="Zou S.Q."/>
            <person name="Chen S.P."/>
            <person name="Lan S."/>
            <person name="Tsai W.C."/>
            <person name="Van de Peer Y."/>
            <person name="Liu Z.J."/>
        </authorList>
    </citation>
    <scope>NUCLEOTIDE SEQUENCE [LARGE SCALE GENOMIC DNA]</scope>
    <source>
        <strain evidence="7">Lor288</strain>
    </source>
</reference>
<keyword evidence="4" id="KW-0378">Hydrolase</keyword>
<comment type="caution">
    <text evidence="7">The sequence shown here is derived from an EMBL/GenBank/DDBJ whole genome shotgun (WGS) entry which is preliminary data.</text>
</comment>
<dbReference type="Pfam" id="PF01095">
    <property type="entry name" value="Pectinesterase"/>
    <property type="match status" value="1"/>
</dbReference>
<dbReference type="PANTHER" id="PTHR31321">
    <property type="entry name" value="ACYL-COA THIOESTER HYDROLASE YBHC-RELATED"/>
    <property type="match status" value="1"/>
</dbReference>
<dbReference type="SUPFAM" id="SSF51126">
    <property type="entry name" value="Pectin lyase-like"/>
    <property type="match status" value="1"/>
</dbReference>
<evidence type="ECO:0000256" key="5">
    <source>
        <dbReference type="ARBA" id="ARBA00023085"/>
    </source>
</evidence>
<name>A0ABR2LHP8_9ASPA</name>
<evidence type="ECO:0000256" key="2">
    <source>
        <dbReference type="ARBA" id="ARBA00008891"/>
    </source>
</evidence>
<dbReference type="InterPro" id="IPR000070">
    <property type="entry name" value="Pectinesterase_cat"/>
</dbReference>
<comment type="pathway">
    <text evidence="1">Glycan metabolism; pectin degradation; 2-dehydro-3-deoxy-D-gluconate from pectin: step 1/5.</text>
</comment>
<dbReference type="EMBL" id="JBBWWR010000019">
    <property type="protein sequence ID" value="KAK8941678.1"/>
    <property type="molecule type" value="Genomic_DNA"/>
</dbReference>
<comment type="similarity">
    <text evidence="2">Belongs to the pectinesterase family.</text>
</comment>
<proteinExistence type="inferred from homology"/>
<keyword evidence="5" id="KW-0063">Aspartyl esterase</keyword>
<dbReference type="InterPro" id="IPR012334">
    <property type="entry name" value="Pectin_lyas_fold"/>
</dbReference>
<evidence type="ECO:0000256" key="4">
    <source>
        <dbReference type="ARBA" id="ARBA00022801"/>
    </source>
</evidence>